<sequence>MNLSYEDKSEDLIDCKEQLLDKHNSLKELNEKIESLITSEEIEKEVSGSELIPEDISLEYNRKRKANSEFDIPELVNFIKTEVECRENSNLLHTPNNYSQEGYKRPFNRNIPTATTLNTSIKSCCLFCKSEP</sequence>
<organism evidence="1 2">
    <name type="scientific">Trichonephila clavipes</name>
    <name type="common">Golden silk orbweaver</name>
    <name type="synonym">Nephila clavipes</name>
    <dbReference type="NCBI Taxonomy" id="2585209"/>
    <lineage>
        <taxon>Eukaryota</taxon>
        <taxon>Metazoa</taxon>
        <taxon>Ecdysozoa</taxon>
        <taxon>Arthropoda</taxon>
        <taxon>Chelicerata</taxon>
        <taxon>Arachnida</taxon>
        <taxon>Araneae</taxon>
        <taxon>Araneomorphae</taxon>
        <taxon>Entelegynae</taxon>
        <taxon>Araneoidea</taxon>
        <taxon>Nephilidae</taxon>
        <taxon>Trichonephila</taxon>
    </lineage>
</organism>
<dbReference type="EMBL" id="BMAU01021438">
    <property type="protein sequence ID" value="GFY36752.1"/>
    <property type="molecule type" value="Genomic_DNA"/>
</dbReference>
<gene>
    <name evidence="1" type="ORF">TNCV_2567141</name>
</gene>
<evidence type="ECO:0000313" key="1">
    <source>
        <dbReference type="EMBL" id="GFY36752.1"/>
    </source>
</evidence>
<reference evidence="1" key="1">
    <citation type="submission" date="2020-08" db="EMBL/GenBank/DDBJ databases">
        <title>Multicomponent nature underlies the extraordinary mechanical properties of spider dragline silk.</title>
        <authorList>
            <person name="Kono N."/>
            <person name="Nakamura H."/>
            <person name="Mori M."/>
            <person name="Yoshida Y."/>
            <person name="Ohtoshi R."/>
            <person name="Malay A.D."/>
            <person name="Moran D.A.P."/>
            <person name="Tomita M."/>
            <person name="Numata K."/>
            <person name="Arakawa K."/>
        </authorList>
    </citation>
    <scope>NUCLEOTIDE SEQUENCE</scope>
</reference>
<proteinExistence type="predicted"/>
<comment type="caution">
    <text evidence="1">The sequence shown here is derived from an EMBL/GenBank/DDBJ whole genome shotgun (WGS) entry which is preliminary data.</text>
</comment>
<name>A0A8X7BNG4_TRICX</name>
<dbReference type="Proteomes" id="UP000887159">
    <property type="component" value="Unassembled WGS sequence"/>
</dbReference>
<dbReference type="AlphaFoldDB" id="A0A8X7BNG4"/>
<keyword evidence="2" id="KW-1185">Reference proteome</keyword>
<evidence type="ECO:0000313" key="2">
    <source>
        <dbReference type="Proteomes" id="UP000887159"/>
    </source>
</evidence>
<protein>
    <submittedName>
        <fullName evidence="1">Uncharacterized protein</fullName>
    </submittedName>
</protein>
<accession>A0A8X7BNG4</accession>